<evidence type="ECO:0000256" key="2">
    <source>
        <dbReference type="ARBA" id="ARBA00015963"/>
    </source>
</evidence>
<evidence type="ECO:0000256" key="1">
    <source>
        <dbReference type="ARBA" id="ARBA00012796"/>
    </source>
</evidence>
<protein>
    <recommendedName>
        <fullName evidence="2">tRNA (adenine(58)-N(1))-methyltransferase catalytic subunit TRM61</fullName>
        <ecNumber evidence="1">2.1.1.220</ecNumber>
    </recommendedName>
    <alternativeName>
        <fullName evidence="3">tRNA(m1A58)-methyltransferase subunit TRM61</fullName>
    </alternativeName>
</protein>
<dbReference type="PANTHER" id="PTHR12133:SF1">
    <property type="entry name" value="TRNA (ADENINE(58)-N(1))-METHYLTRANSFERASE, MITOCHONDRIAL"/>
    <property type="match status" value="1"/>
</dbReference>
<evidence type="ECO:0000313" key="6">
    <source>
        <dbReference type="Proteomes" id="UP000243723"/>
    </source>
</evidence>
<dbReference type="STRING" id="40998.A0A2P8ABT9"/>
<dbReference type="Gene3D" id="3.40.50.150">
    <property type="entry name" value="Vaccinia Virus protein VP39"/>
    <property type="match status" value="1"/>
</dbReference>
<dbReference type="Gene3D" id="3.10.330.20">
    <property type="match status" value="1"/>
</dbReference>
<accession>A0A2P8ABT9</accession>
<dbReference type="EC" id="2.1.1.220" evidence="1"/>
<reference evidence="5 6" key="1">
    <citation type="submission" date="2017-05" db="EMBL/GenBank/DDBJ databases">
        <title>Draft genome sequence of Elsinoe australis.</title>
        <authorList>
            <person name="Cheng Q."/>
        </authorList>
    </citation>
    <scope>NUCLEOTIDE SEQUENCE [LARGE SCALE GENOMIC DNA]</scope>
    <source>
        <strain evidence="5 6">NL1</strain>
    </source>
</reference>
<comment type="caution">
    <text evidence="5">The sequence shown here is derived from an EMBL/GenBank/DDBJ whole genome shotgun (WGS) entry which is preliminary data.</text>
</comment>
<dbReference type="InterPro" id="IPR029063">
    <property type="entry name" value="SAM-dependent_MTases_sf"/>
</dbReference>
<dbReference type="GO" id="GO:0160107">
    <property type="term" value="F:tRNA (adenine(58)-N1)-methyltransferase activity"/>
    <property type="evidence" value="ECO:0007669"/>
    <property type="project" value="UniProtKB-EC"/>
</dbReference>
<sequence>MSLSWWQKVTRVLGFASHDGTNSLKQALQARSSGFSAQDIVLLRPLGRPNSDGKLTKPLSLNGKIEGHKGTIHHSDIIGKRPRDIIKSTTGSAFRVHDVSLSDYVRLSRRLVTPIYPADADVIVSLFDIHVQSPAPDNSSGNRYEILEAGTGHGALTLHLSRALQGGNAPHNDGESNQDWRASRNAVLHTIDISEKYSRHAEKVVAGFRQGMYAGNVDFHVGSVSEWIASEGQRRGHKEPFLAHAFLDLPSIEDHLDAVSSRLLPDGKLIIFAPSVTQIIASYEKARKGRLPLILSQVIELGTNGSSGGKEWDVRAVVPRDKLKAKKPTSVTPEQEGRAVSDDTTSEEMAESDDIEQVSIETAKIEDDAEDWKMVCRPKVGGRIVGGGFLAVFVKKGEDG</sequence>
<organism evidence="5 6">
    <name type="scientific">Elsinoe australis</name>
    <dbReference type="NCBI Taxonomy" id="40998"/>
    <lineage>
        <taxon>Eukaryota</taxon>
        <taxon>Fungi</taxon>
        <taxon>Dikarya</taxon>
        <taxon>Ascomycota</taxon>
        <taxon>Pezizomycotina</taxon>
        <taxon>Dothideomycetes</taxon>
        <taxon>Dothideomycetidae</taxon>
        <taxon>Myriangiales</taxon>
        <taxon>Elsinoaceae</taxon>
        <taxon>Elsinoe</taxon>
    </lineage>
</organism>
<feature type="region of interest" description="Disordered" evidence="4">
    <location>
        <begin position="324"/>
        <end position="354"/>
    </location>
</feature>
<evidence type="ECO:0000313" key="5">
    <source>
        <dbReference type="EMBL" id="PSK57930.1"/>
    </source>
</evidence>
<dbReference type="GO" id="GO:0031515">
    <property type="term" value="C:tRNA (m1A) methyltransferase complex"/>
    <property type="evidence" value="ECO:0007669"/>
    <property type="project" value="InterPro"/>
</dbReference>
<feature type="compositionally biased region" description="Acidic residues" evidence="4">
    <location>
        <begin position="344"/>
        <end position="354"/>
    </location>
</feature>
<proteinExistence type="predicted"/>
<dbReference type="SUPFAM" id="SSF53335">
    <property type="entry name" value="S-adenosyl-L-methionine-dependent methyltransferases"/>
    <property type="match status" value="1"/>
</dbReference>
<dbReference type="AlphaFoldDB" id="A0A2P8ABT9"/>
<dbReference type="PROSITE" id="PS51620">
    <property type="entry name" value="SAM_TRM61"/>
    <property type="match status" value="1"/>
</dbReference>
<evidence type="ECO:0000256" key="3">
    <source>
        <dbReference type="ARBA" id="ARBA00033309"/>
    </source>
</evidence>
<name>A0A2P8ABT9_9PEZI</name>
<dbReference type="GO" id="GO:0005739">
    <property type="term" value="C:mitochondrion"/>
    <property type="evidence" value="ECO:0007669"/>
    <property type="project" value="TreeGrafter"/>
</dbReference>
<gene>
    <name evidence="5" type="ORF">B9Z65_9132</name>
</gene>
<evidence type="ECO:0000256" key="4">
    <source>
        <dbReference type="SAM" id="MobiDB-lite"/>
    </source>
</evidence>
<dbReference type="PANTHER" id="PTHR12133">
    <property type="entry name" value="TRNA (ADENINE(58)-N(1))-METHYLTRANSFERASE"/>
    <property type="match status" value="1"/>
</dbReference>
<dbReference type="EMBL" id="NHZQ01000037">
    <property type="protein sequence ID" value="PSK57930.1"/>
    <property type="molecule type" value="Genomic_DNA"/>
</dbReference>
<dbReference type="InterPro" id="IPR014816">
    <property type="entry name" value="tRNA_MeTrfase_Gcd14"/>
</dbReference>
<dbReference type="Proteomes" id="UP000243723">
    <property type="component" value="Unassembled WGS sequence"/>
</dbReference>
<keyword evidence="6" id="KW-1185">Reference proteome</keyword>
<dbReference type="OrthoDB" id="5585464at2759"/>
<dbReference type="GO" id="GO:0030488">
    <property type="term" value="P:tRNA methylation"/>
    <property type="evidence" value="ECO:0007669"/>
    <property type="project" value="InterPro"/>
</dbReference>